<feature type="transmembrane region" description="Helical" evidence="8">
    <location>
        <begin position="118"/>
        <end position="138"/>
    </location>
</feature>
<comment type="similarity">
    <text evidence="2">Belongs to the SLC29A/ENT transporter (TC 2.A.57) family.</text>
</comment>
<dbReference type="Pfam" id="PF01733">
    <property type="entry name" value="Nucleoside_tran"/>
    <property type="match status" value="1"/>
</dbReference>
<dbReference type="Proteomes" id="UP001165060">
    <property type="component" value="Unassembled WGS sequence"/>
</dbReference>
<accession>A0ABQ6MTT7</accession>
<keyword evidence="5 8" id="KW-1133">Transmembrane helix</keyword>
<feature type="transmembrane region" description="Helical" evidence="8">
    <location>
        <begin position="313"/>
        <end position="334"/>
    </location>
</feature>
<proteinExistence type="inferred from homology"/>
<feature type="compositionally biased region" description="Polar residues" evidence="7">
    <location>
        <begin position="159"/>
        <end position="179"/>
    </location>
</feature>
<evidence type="ECO:0000256" key="2">
    <source>
        <dbReference type="ARBA" id="ARBA00007965"/>
    </source>
</evidence>
<feature type="transmembrane region" description="Helical" evidence="8">
    <location>
        <begin position="268"/>
        <end position="284"/>
    </location>
</feature>
<sequence length="407" mass="44076">MNLGLRLLATNVLILFLLPLTPFVFAPLLHANYISSSVTLWLVYFTLCLLSLCVAINQSTCYGVAGTFGPEFMCYLETGKGWAGLGIIGLRMLLKYTFAHSAYAAKDPEAALILSTKFFFLFGTLVVFLAVAASVVLFRMPWAAQRLEEYYSMPTTVSDQTPVVSRTNSPNVSPRSTVYSPALSRPRNRSFPPKVKMTVAKRIAAPAVGVFLSFVVCIACFPGIATSMHSNDGFDSWYPVLVVACYNTADLVGKALPAVFMPFRGKRVLFLVVLQALVLPLMILEKVYDAKQHTVARSSVPGIGFFGNDYTKLATVTLLGILTGYAATCCLMVAPAMVKSKFKETAAQMMSLCLIAGLFVGSVVGVVISESLGLSNQGAGASVPFLHFDSHDSDGPHHPLLNEIHHF</sequence>
<reference evidence="9 10" key="1">
    <citation type="journal article" date="2023" name="Commun. Biol.">
        <title>Genome analysis of Parmales, the sister group of diatoms, reveals the evolutionary specialization of diatoms from phago-mixotrophs to photoautotrophs.</title>
        <authorList>
            <person name="Ban H."/>
            <person name="Sato S."/>
            <person name="Yoshikawa S."/>
            <person name="Yamada K."/>
            <person name="Nakamura Y."/>
            <person name="Ichinomiya M."/>
            <person name="Sato N."/>
            <person name="Blanc-Mathieu R."/>
            <person name="Endo H."/>
            <person name="Kuwata A."/>
            <person name="Ogata H."/>
        </authorList>
    </citation>
    <scope>NUCLEOTIDE SEQUENCE [LARGE SCALE GENOMIC DNA]</scope>
</reference>
<evidence type="ECO:0000313" key="10">
    <source>
        <dbReference type="Proteomes" id="UP001165060"/>
    </source>
</evidence>
<feature type="transmembrane region" description="Helical" evidence="8">
    <location>
        <begin position="7"/>
        <end position="29"/>
    </location>
</feature>
<keyword evidence="10" id="KW-1185">Reference proteome</keyword>
<evidence type="ECO:0000256" key="7">
    <source>
        <dbReference type="SAM" id="MobiDB-lite"/>
    </source>
</evidence>
<protein>
    <recommendedName>
        <fullName evidence="11">Equilibrative nucleoside transporter</fullName>
    </recommendedName>
</protein>
<name>A0ABQ6MTT7_9STRA</name>
<evidence type="ECO:0000256" key="3">
    <source>
        <dbReference type="ARBA" id="ARBA00022448"/>
    </source>
</evidence>
<feature type="transmembrane region" description="Helical" evidence="8">
    <location>
        <begin position="346"/>
        <end position="368"/>
    </location>
</feature>
<dbReference type="PANTHER" id="PTHR10332">
    <property type="entry name" value="EQUILIBRATIVE NUCLEOSIDE TRANSPORTER"/>
    <property type="match status" value="1"/>
</dbReference>
<dbReference type="EMBL" id="BRYB01000541">
    <property type="protein sequence ID" value="GMI32234.1"/>
    <property type="molecule type" value="Genomic_DNA"/>
</dbReference>
<feature type="transmembrane region" description="Helical" evidence="8">
    <location>
        <begin position="41"/>
        <end position="69"/>
    </location>
</feature>
<keyword evidence="6 8" id="KW-0472">Membrane</keyword>
<gene>
    <name evidence="9" type="ORF">TeGR_g5630</name>
</gene>
<keyword evidence="3" id="KW-0813">Transport</keyword>
<evidence type="ECO:0008006" key="11">
    <source>
        <dbReference type="Google" id="ProtNLM"/>
    </source>
</evidence>
<keyword evidence="4 8" id="KW-0812">Transmembrane</keyword>
<evidence type="ECO:0000256" key="8">
    <source>
        <dbReference type="SAM" id="Phobius"/>
    </source>
</evidence>
<feature type="transmembrane region" description="Helical" evidence="8">
    <location>
        <begin position="237"/>
        <end position="256"/>
    </location>
</feature>
<dbReference type="PRINTS" id="PR01130">
    <property type="entry name" value="DERENTRNSPRT"/>
</dbReference>
<comment type="caution">
    <text evidence="9">The sequence shown here is derived from an EMBL/GenBank/DDBJ whole genome shotgun (WGS) entry which is preliminary data.</text>
</comment>
<evidence type="ECO:0000256" key="1">
    <source>
        <dbReference type="ARBA" id="ARBA00004141"/>
    </source>
</evidence>
<feature type="region of interest" description="Disordered" evidence="7">
    <location>
        <begin position="159"/>
        <end position="185"/>
    </location>
</feature>
<evidence type="ECO:0000256" key="5">
    <source>
        <dbReference type="ARBA" id="ARBA00022989"/>
    </source>
</evidence>
<evidence type="ECO:0000256" key="6">
    <source>
        <dbReference type="ARBA" id="ARBA00023136"/>
    </source>
</evidence>
<dbReference type="InterPro" id="IPR002259">
    <property type="entry name" value="Eqnu_transpt"/>
</dbReference>
<evidence type="ECO:0000313" key="9">
    <source>
        <dbReference type="EMBL" id="GMI32234.1"/>
    </source>
</evidence>
<feature type="transmembrane region" description="Helical" evidence="8">
    <location>
        <begin position="203"/>
        <end position="225"/>
    </location>
</feature>
<dbReference type="PANTHER" id="PTHR10332:SF10">
    <property type="entry name" value="EQUILIBRATIVE NUCLEOSIDE TRANSPORTER 4"/>
    <property type="match status" value="1"/>
</dbReference>
<evidence type="ECO:0000256" key="4">
    <source>
        <dbReference type="ARBA" id="ARBA00022692"/>
    </source>
</evidence>
<organism evidence="9 10">
    <name type="scientific">Tetraparma gracilis</name>
    <dbReference type="NCBI Taxonomy" id="2962635"/>
    <lineage>
        <taxon>Eukaryota</taxon>
        <taxon>Sar</taxon>
        <taxon>Stramenopiles</taxon>
        <taxon>Ochrophyta</taxon>
        <taxon>Bolidophyceae</taxon>
        <taxon>Parmales</taxon>
        <taxon>Triparmaceae</taxon>
        <taxon>Tetraparma</taxon>
    </lineage>
</organism>
<feature type="transmembrane region" description="Helical" evidence="8">
    <location>
        <begin position="81"/>
        <end position="98"/>
    </location>
</feature>
<comment type="subcellular location">
    <subcellularLocation>
        <location evidence="1">Membrane</location>
        <topology evidence="1">Multi-pass membrane protein</topology>
    </subcellularLocation>
</comment>